<dbReference type="AlphaFoldDB" id="A0A1I5JEP7"/>
<dbReference type="Pfam" id="PF03548">
    <property type="entry name" value="LolA"/>
    <property type="match status" value="1"/>
</dbReference>
<dbReference type="InterPro" id="IPR004564">
    <property type="entry name" value="OM_lipoprot_carrier_LolA-like"/>
</dbReference>
<dbReference type="Proteomes" id="UP000199236">
    <property type="component" value="Unassembled WGS sequence"/>
</dbReference>
<evidence type="ECO:0000256" key="1">
    <source>
        <dbReference type="ARBA" id="ARBA00022729"/>
    </source>
</evidence>
<feature type="transmembrane region" description="Helical" evidence="2">
    <location>
        <begin position="25"/>
        <end position="43"/>
    </location>
</feature>
<dbReference type="PANTHER" id="PTHR35869">
    <property type="entry name" value="OUTER-MEMBRANE LIPOPROTEIN CARRIER PROTEIN"/>
    <property type="match status" value="1"/>
</dbReference>
<accession>A0A1I5JEP7</accession>
<dbReference type="Gene3D" id="2.50.20.10">
    <property type="entry name" value="Lipoprotein localisation LolA/LolB/LppX"/>
    <property type="match status" value="1"/>
</dbReference>
<keyword evidence="4" id="KW-1185">Reference proteome</keyword>
<keyword evidence="1" id="KW-0732">Signal</keyword>
<evidence type="ECO:0000313" key="4">
    <source>
        <dbReference type="Proteomes" id="UP000199236"/>
    </source>
</evidence>
<evidence type="ECO:0000256" key="2">
    <source>
        <dbReference type="SAM" id="Phobius"/>
    </source>
</evidence>
<sequence>MDDYYSDGPTTAQDTKLMTKTAHSFRLAALLVASLFMILASGFTPTAQAALSETSVKALDTISKAFNATKTMNGEFIQTAPNGDTLQGYFFIERPGKIRFYYSKPSYTDIISDGKTLSIEDRKLKTQDIYPLSKTPLRVLLSENLDLARDPRVRQASIADDIVSVVVEQESLFGDGILTLIFDREQSLLRQWTIRDANGNDTTVTVFNVETGKPIKPSVFEIKYDLSPTND</sequence>
<gene>
    <name evidence="3" type="ORF">SAMN04488056_111116</name>
</gene>
<keyword evidence="2" id="KW-0812">Transmembrane</keyword>
<evidence type="ECO:0000313" key="3">
    <source>
        <dbReference type="EMBL" id="SFO71242.1"/>
    </source>
</evidence>
<keyword evidence="2" id="KW-1133">Transmembrane helix</keyword>
<dbReference type="PANTHER" id="PTHR35869:SF1">
    <property type="entry name" value="OUTER-MEMBRANE LIPOPROTEIN CARRIER PROTEIN"/>
    <property type="match status" value="1"/>
</dbReference>
<organism evidence="3 4">
    <name type="scientific">Cohaesibacter marisflavi</name>
    <dbReference type="NCBI Taxonomy" id="655353"/>
    <lineage>
        <taxon>Bacteria</taxon>
        <taxon>Pseudomonadati</taxon>
        <taxon>Pseudomonadota</taxon>
        <taxon>Alphaproteobacteria</taxon>
        <taxon>Hyphomicrobiales</taxon>
        <taxon>Cohaesibacteraceae</taxon>
    </lineage>
</organism>
<name>A0A1I5JEP7_9HYPH</name>
<keyword evidence="3" id="KW-0449">Lipoprotein</keyword>
<proteinExistence type="predicted"/>
<dbReference type="STRING" id="655353.SAMN04488056_111116"/>
<dbReference type="SUPFAM" id="SSF89392">
    <property type="entry name" value="Prokaryotic lipoproteins and lipoprotein localization factors"/>
    <property type="match status" value="1"/>
</dbReference>
<protein>
    <submittedName>
        <fullName evidence="3">Outer membrane lipoprotein-sorting protein</fullName>
    </submittedName>
</protein>
<dbReference type="InterPro" id="IPR029046">
    <property type="entry name" value="LolA/LolB/LppX"/>
</dbReference>
<reference evidence="3 4" key="1">
    <citation type="submission" date="2016-10" db="EMBL/GenBank/DDBJ databases">
        <authorList>
            <person name="de Groot N.N."/>
        </authorList>
    </citation>
    <scope>NUCLEOTIDE SEQUENCE [LARGE SCALE GENOMIC DNA]</scope>
    <source>
        <strain evidence="3 4">CGMCC 1.9157</strain>
    </source>
</reference>
<keyword evidence="2" id="KW-0472">Membrane</keyword>
<dbReference type="CDD" id="cd16325">
    <property type="entry name" value="LolA"/>
    <property type="match status" value="1"/>
</dbReference>
<dbReference type="EMBL" id="FOVR01000011">
    <property type="protein sequence ID" value="SFO71242.1"/>
    <property type="molecule type" value="Genomic_DNA"/>
</dbReference>